<keyword evidence="2" id="KW-1185">Reference proteome</keyword>
<name>A0A7T8KCK8_CALRO</name>
<gene>
    <name evidence="1" type="ORF">FKW44_005888</name>
</gene>
<reference evidence="2" key="1">
    <citation type="submission" date="2021-01" db="EMBL/GenBank/DDBJ databases">
        <title>Caligus Genome Assembly.</title>
        <authorList>
            <person name="Gallardo-Escarate C."/>
        </authorList>
    </citation>
    <scope>NUCLEOTIDE SEQUENCE [LARGE SCALE GENOMIC DNA]</scope>
</reference>
<organism evidence="1 2">
    <name type="scientific">Caligus rogercresseyi</name>
    <name type="common">Sea louse</name>
    <dbReference type="NCBI Taxonomy" id="217165"/>
    <lineage>
        <taxon>Eukaryota</taxon>
        <taxon>Metazoa</taxon>
        <taxon>Ecdysozoa</taxon>
        <taxon>Arthropoda</taxon>
        <taxon>Crustacea</taxon>
        <taxon>Multicrustacea</taxon>
        <taxon>Hexanauplia</taxon>
        <taxon>Copepoda</taxon>
        <taxon>Siphonostomatoida</taxon>
        <taxon>Caligidae</taxon>
        <taxon>Caligus</taxon>
    </lineage>
</organism>
<protein>
    <submittedName>
        <fullName evidence="1">Uncharacterized protein</fullName>
    </submittedName>
</protein>
<dbReference type="Proteomes" id="UP000595437">
    <property type="component" value="Chromosome 4"/>
</dbReference>
<accession>A0A7T8KCK8</accession>
<dbReference type="AlphaFoldDB" id="A0A7T8KCK8"/>
<dbReference type="OrthoDB" id="412981at2759"/>
<proteinExistence type="predicted"/>
<dbReference type="EMBL" id="CP045893">
    <property type="protein sequence ID" value="QQP53413.1"/>
    <property type="molecule type" value="Genomic_DNA"/>
</dbReference>
<sequence>MLPSFLDKSPGKWQTWQQVSKTEGLYLERRRFCSTKELQLSCLLDRQDIDVAVITDTEMAPLVDTFKTNG</sequence>
<evidence type="ECO:0000313" key="2">
    <source>
        <dbReference type="Proteomes" id="UP000595437"/>
    </source>
</evidence>
<feature type="non-terminal residue" evidence="1">
    <location>
        <position position="70"/>
    </location>
</feature>
<evidence type="ECO:0000313" key="1">
    <source>
        <dbReference type="EMBL" id="QQP53413.1"/>
    </source>
</evidence>